<evidence type="ECO:0000313" key="8">
    <source>
        <dbReference type="Proteomes" id="UP000198309"/>
    </source>
</evidence>
<dbReference type="Proteomes" id="UP000199693">
    <property type="component" value="Unassembled WGS sequence"/>
</dbReference>
<comment type="similarity">
    <text evidence="1">Belongs to the glycosyltransferase 2 family.</text>
</comment>
<accession>A0A239HDQ8</accession>
<keyword evidence="2" id="KW-0472">Membrane</keyword>
<feature type="domain" description="Glycosyltransferase 2-like" evidence="5">
    <location>
        <begin position="6"/>
        <end position="136"/>
    </location>
</feature>
<dbReference type="GO" id="GO:0016757">
    <property type="term" value="F:glycosyltransferase activity"/>
    <property type="evidence" value="ECO:0007669"/>
    <property type="project" value="UniProtKB-KW"/>
</dbReference>
<name>A0A239HDQ8_9PSED</name>
<keyword evidence="2" id="KW-0997">Cell inner membrane</keyword>
<organism evidence="6 9">
    <name type="scientific">Pseudomonas delhiensis</name>
    <dbReference type="NCBI Taxonomy" id="366289"/>
    <lineage>
        <taxon>Bacteria</taxon>
        <taxon>Pseudomonadati</taxon>
        <taxon>Pseudomonadota</taxon>
        <taxon>Gammaproteobacteria</taxon>
        <taxon>Pseudomonadales</taxon>
        <taxon>Pseudomonadaceae</taxon>
        <taxon>Pseudomonas</taxon>
    </lineage>
</organism>
<dbReference type="RefSeq" id="WP_089390961.1">
    <property type="nucleotide sequence ID" value="NZ_FNEC01000018.1"/>
</dbReference>
<reference evidence="7 8" key="2">
    <citation type="submission" date="2017-06" db="EMBL/GenBank/DDBJ databases">
        <authorList>
            <person name="Varghese N."/>
            <person name="Submissions S."/>
        </authorList>
    </citation>
    <scope>NUCLEOTIDE SEQUENCE [LARGE SCALE GENOMIC DNA]</scope>
    <source>
        <strain evidence="7 8">RLD-1</strain>
    </source>
</reference>
<dbReference type="EMBL" id="FZPC01000007">
    <property type="protein sequence ID" value="SNS79148.1"/>
    <property type="molecule type" value="Genomic_DNA"/>
</dbReference>
<reference evidence="6 9" key="1">
    <citation type="submission" date="2016-10" db="EMBL/GenBank/DDBJ databases">
        <authorList>
            <person name="de Groot N.N."/>
        </authorList>
    </citation>
    <scope>NUCLEOTIDE SEQUENCE [LARGE SCALE GENOMIC DNA]</scope>
    <source>
        <strain evidence="6 9">CCM 7361</strain>
    </source>
</reference>
<dbReference type="PANTHER" id="PTHR43179:SF12">
    <property type="entry name" value="GALACTOFURANOSYLTRANSFERASE GLFT2"/>
    <property type="match status" value="1"/>
</dbReference>
<dbReference type="EMBL" id="FNEC01000018">
    <property type="protein sequence ID" value="SDJ52881.1"/>
    <property type="molecule type" value="Genomic_DNA"/>
</dbReference>
<gene>
    <name evidence="6" type="ORF">SAMN05216189_101875</name>
    <name evidence="7" type="ORF">SAMN06295949_10745</name>
</gene>
<keyword evidence="4 6" id="KW-0808">Transferase</keyword>
<evidence type="ECO:0000313" key="6">
    <source>
        <dbReference type="EMBL" id="SDJ52881.1"/>
    </source>
</evidence>
<dbReference type="Gene3D" id="3.90.550.10">
    <property type="entry name" value="Spore Coat Polysaccharide Biosynthesis Protein SpsA, Chain A"/>
    <property type="match status" value="1"/>
</dbReference>
<dbReference type="PANTHER" id="PTHR43179">
    <property type="entry name" value="RHAMNOSYLTRANSFERASE WBBL"/>
    <property type="match status" value="1"/>
</dbReference>
<evidence type="ECO:0000256" key="2">
    <source>
        <dbReference type="ARBA" id="ARBA00022519"/>
    </source>
</evidence>
<dbReference type="Proteomes" id="UP000198309">
    <property type="component" value="Unassembled WGS sequence"/>
</dbReference>
<dbReference type="Pfam" id="PF00535">
    <property type="entry name" value="Glycos_transf_2"/>
    <property type="match status" value="1"/>
</dbReference>
<evidence type="ECO:0000259" key="5">
    <source>
        <dbReference type="Pfam" id="PF00535"/>
    </source>
</evidence>
<keyword evidence="8" id="KW-1185">Reference proteome</keyword>
<dbReference type="InterPro" id="IPR001173">
    <property type="entry name" value="Glyco_trans_2-like"/>
</dbReference>
<dbReference type="AlphaFoldDB" id="A0A239HDQ8"/>
<protein>
    <submittedName>
        <fullName evidence="6">Glycosyltransferase, GT2 family</fullName>
    </submittedName>
</protein>
<evidence type="ECO:0000313" key="7">
    <source>
        <dbReference type="EMBL" id="SNS79148.1"/>
    </source>
</evidence>
<keyword evidence="3" id="KW-0328">Glycosyltransferase</keyword>
<evidence type="ECO:0000313" key="9">
    <source>
        <dbReference type="Proteomes" id="UP000199693"/>
    </source>
</evidence>
<proteinExistence type="inferred from homology"/>
<keyword evidence="2" id="KW-1003">Cell membrane</keyword>
<dbReference type="SUPFAM" id="SSF53448">
    <property type="entry name" value="Nucleotide-diphospho-sugar transferases"/>
    <property type="match status" value="1"/>
</dbReference>
<evidence type="ECO:0000256" key="1">
    <source>
        <dbReference type="ARBA" id="ARBA00006739"/>
    </source>
</evidence>
<dbReference type="InterPro" id="IPR029044">
    <property type="entry name" value="Nucleotide-diphossugar_trans"/>
</dbReference>
<sequence length="279" mass="31951">MRATIVLVIYKEKLSDSQSFRSLLQNQALLAAHDFSLVIHDNSPTPQALPPGEYPIAVNYRHDPSNPGLAAAYNLALRDACEQGHDWLLLLDQDTRLPEAYFRELTERADGLAADCVCLVPQVSDGQRQVSPMDNSRVRASAEGIEAGYRRHQVTAINSGACWRTAWLARIGGFNPDFPLDYLDHWAFHHALSDGQQVYVMAARVRQNLSISNRNQVSRARYESIYESEYRYYSQYRTELFASYRRHLPLRLIKQLLMFREKKLAWKTLQLLLRKTPGG</sequence>
<evidence type="ECO:0000256" key="3">
    <source>
        <dbReference type="ARBA" id="ARBA00022676"/>
    </source>
</evidence>
<evidence type="ECO:0000256" key="4">
    <source>
        <dbReference type="ARBA" id="ARBA00022679"/>
    </source>
</evidence>